<evidence type="ECO:0000313" key="1">
    <source>
        <dbReference type="EnsemblPlants" id="OBART11G11680.2"/>
    </source>
</evidence>
<reference evidence="1" key="1">
    <citation type="journal article" date="2009" name="Rice">
        <title>De Novo Next Generation Sequencing of Plant Genomes.</title>
        <authorList>
            <person name="Rounsley S."/>
            <person name="Marri P.R."/>
            <person name="Yu Y."/>
            <person name="He R."/>
            <person name="Sisneros N."/>
            <person name="Goicoechea J.L."/>
            <person name="Lee S.J."/>
            <person name="Angelova A."/>
            <person name="Kudrna D."/>
            <person name="Luo M."/>
            <person name="Affourtit J."/>
            <person name="Desany B."/>
            <person name="Knight J."/>
            <person name="Niazi F."/>
            <person name="Egholm M."/>
            <person name="Wing R.A."/>
        </authorList>
    </citation>
    <scope>NUCLEOTIDE SEQUENCE [LARGE SCALE GENOMIC DNA]</scope>
    <source>
        <strain evidence="1">cv. IRGC 105608</strain>
    </source>
</reference>
<dbReference type="Gramene" id="OBART11G11680.2">
    <property type="protein sequence ID" value="OBART11G11680.2"/>
    <property type="gene ID" value="OBART11G11680"/>
</dbReference>
<sequence length="69" mass="7762">MLADPSFLFKFGTKVVIDSCCATFAEVFELYDPWTDMHATGFMDTAITPSFHSLILHSSLDDIFVIPKE</sequence>
<keyword evidence="2" id="KW-1185">Reference proteome</keyword>
<dbReference type="Proteomes" id="UP000026960">
    <property type="component" value="Chromosome 11"/>
</dbReference>
<protein>
    <submittedName>
        <fullName evidence="1">Uncharacterized protein</fullName>
    </submittedName>
</protein>
<organism evidence="1">
    <name type="scientific">Oryza barthii</name>
    <dbReference type="NCBI Taxonomy" id="65489"/>
    <lineage>
        <taxon>Eukaryota</taxon>
        <taxon>Viridiplantae</taxon>
        <taxon>Streptophyta</taxon>
        <taxon>Embryophyta</taxon>
        <taxon>Tracheophyta</taxon>
        <taxon>Spermatophyta</taxon>
        <taxon>Magnoliopsida</taxon>
        <taxon>Liliopsida</taxon>
        <taxon>Poales</taxon>
        <taxon>Poaceae</taxon>
        <taxon>BOP clade</taxon>
        <taxon>Oryzoideae</taxon>
        <taxon>Oryzeae</taxon>
        <taxon>Oryzinae</taxon>
        <taxon>Oryza</taxon>
    </lineage>
</organism>
<dbReference type="EnsemblPlants" id="OBART11G11680.2">
    <property type="protein sequence ID" value="OBART11G11680.2"/>
    <property type="gene ID" value="OBART11G11680"/>
</dbReference>
<dbReference type="AlphaFoldDB" id="A0A0D3HL87"/>
<reference evidence="1" key="2">
    <citation type="submission" date="2015-03" db="UniProtKB">
        <authorList>
            <consortium name="EnsemblPlants"/>
        </authorList>
    </citation>
    <scope>IDENTIFICATION</scope>
</reference>
<evidence type="ECO:0000313" key="2">
    <source>
        <dbReference type="Proteomes" id="UP000026960"/>
    </source>
</evidence>
<name>A0A0D3HL87_9ORYZ</name>
<accession>A0A0D3HL87</accession>
<dbReference type="HOGENOM" id="CLU_179583_0_0_1"/>
<proteinExistence type="predicted"/>